<keyword evidence="1" id="KW-0732">Signal</keyword>
<name>A0A4S4KB64_9APHY</name>
<organism evidence="2 3">
    <name type="scientific">Hermanssonia centrifuga</name>
    <dbReference type="NCBI Taxonomy" id="98765"/>
    <lineage>
        <taxon>Eukaryota</taxon>
        <taxon>Fungi</taxon>
        <taxon>Dikarya</taxon>
        <taxon>Basidiomycota</taxon>
        <taxon>Agaricomycotina</taxon>
        <taxon>Agaricomycetes</taxon>
        <taxon>Polyporales</taxon>
        <taxon>Meruliaceae</taxon>
        <taxon>Hermanssonia</taxon>
    </lineage>
</organism>
<gene>
    <name evidence="2" type="ORF">EW026_g6489</name>
</gene>
<feature type="signal peptide" evidence="1">
    <location>
        <begin position="1"/>
        <end position="25"/>
    </location>
</feature>
<feature type="chain" id="PRO_5020481179" evidence="1">
    <location>
        <begin position="26"/>
        <end position="117"/>
    </location>
</feature>
<keyword evidence="3" id="KW-1185">Reference proteome</keyword>
<comment type="caution">
    <text evidence="2">The sequence shown here is derived from an EMBL/GenBank/DDBJ whole genome shotgun (WGS) entry which is preliminary data.</text>
</comment>
<dbReference type="EMBL" id="SGPJ01000358">
    <property type="protein sequence ID" value="THG95103.1"/>
    <property type="molecule type" value="Genomic_DNA"/>
</dbReference>
<evidence type="ECO:0000313" key="3">
    <source>
        <dbReference type="Proteomes" id="UP000309038"/>
    </source>
</evidence>
<reference evidence="2 3" key="1">
    <citation type="submission" date="2019-02" db="EMBL/GenBank/DDBJ databases">
        <title>Genome sequencing of the rare red list fungi Phlebia centrifuga.</title>
        <authorList>
            <person name="Buettner E."/>
            <person name="Kellner H."/>
        </authorList>
    </citation>
    <scope>NUCLEOTIDE SEQUENCE [LARGE SCALE GENOMIC DNA]</scope>
    <source>
        <strain evidence="2 3">DSM 108282</strain>
    </source>
</reference>
<evidence type="ECO:0000313" key="2">
    <source>
        <dbReference type="EMBL" id="THG95103.1"/>
    </source>
</evidence>
<evidence type="ECO:0000256" key="1">
    <source>
        <dbReference type="SAM" id="SignalP"/>
    </source>
</evidence>
<dbReference type="Proteomes" id="UP000309038">
    <property type="component" value="Unassembled WGS sequence"/>
</dbReference>
<accession>A0A4S4KB64</accession>
<proteinExistence type="predicted"/>
<sequence>MFSTTTKLAVFAAASLLGVAQPAQAVCSSGQIAVGTMFDEEFTGPSQTFNIYGGFLMTNGCSLISESVETQDSNQMCKGGYGGGASVTCNSSDQSVHSPLPHNRYDWPTLDLLGDVR</sequence>
<dbReference type="AlphaFoldDB" id="A0A4S4KB64"/>
<protein>
    <submittedName>
        <fullName evidence="2">Uncharacterized protein</fullName>
    </submittedName>
</protein>